<keyword evidence="6" id="KW-0418">Kinase</keyword>
<dbReference type="InterPro" id="IPR015943">
    <property type="entry name" value="WD40/YVTN_repeat-like_dom_sf"/>
</dbReference>
<dbReference type="Gene3D" id="2.60.40.10">
    <property type="entry name" value="Immunoglobulins"/>
    <property type="match status" value="1"/>
</dbReference>
<dbReference type="Proteomes" id="UP000253782">
    <property type="component" value="Unassembled WGS sequence"/>
</dbReference>
<proteinExistence type="predicted"/>
<keyword evidence="12" id="KW-1185">Reference proteome</keyword>
<evidence type="ECO:0000256" key="2">
    <source>
        <dbReference type="ARBA" id="ARBA00012438"/>
    </source>
</evidence>
<keyword evidence="4" id="KW-0808">Transferase</keyword>
<dbReference type="SUPFAM" id="SSF63829">
    <property type="entry name" value="Calcium-dependent phosphotriesterase"/>
    <property type="match status" value="3"/>
</dbReference>
<dbReference type="AlphaFoldDB" id="A0A369UIK8"/>
<dbReference type="Pfam" id="PF07730">
    <property type="entry name" value="HisKA_3"/>
    <property type="match status" value="1"/>
</dbReference>
<dbReference type="GO" id="GO:0046983">
    <property type="term" value="F:protein dimerization activity"/>
    <property type="evidence" value="ECO:0007669"/>
    <property type="project" value="InterPro"/>
</dbReference>
<protein>
    <recommendedName>
        <fullName evidence="2">histidine kinase</fullName>
        <ecNumber evidence="2">2.7.13.3</ecNumber>
    </recommendedName>
</protein>
<dbReference type="InterPro" id="IPR011110">
    <property type="entry name" value="Reg_prop"/>
</dbReference>
<dbReference type="Gene3D" id="2.130.10.10">
    <property type="entry name" value="YVTN repeat-like/Quinoprotein amine dehydrogenase"/>
    <property type="match status" value="3"/>
</dbReference>
<evidence type="ECO:0000313" key="12">
    <source>
        <dbReference type="Proteomes" id="UP000253782"/>
    </source>
</evidence>
<dbReference type="SUPFAM" id="SSF55874">
    <property type="entry name" value="ATPase domain of HSP90 chaperone/DNA topoisomerase II/histidine kinase"/>
    <property type="match status" value="1"/>
</dbReference>
<dbReference type="InterPro" id="IPR050482">
    <property type="entry name" value="Sensor_HK_TwoCompSys"/>
</dbReference>
<evidence type="ECO:0000256" key="7">
    <source>
        <dbReference type="ARBA" id="ARBA00022840"/>
    </source>
</evidence>
<dbReference type="InterPro" id="IPR011712">
    <property type="entry name" value="Sig_transdc_His_kin_sub3_dim/P"/>
</dbReference>
<comment type="caution">
    <text evidence="11">The sequence shown here is derived from an EMBL/GenBank/DDBJ whole genome shotgun (WGS) entry which is preliminary data.</text>
</comment>
<evidence type="ECO:0000256" key="5">
    <source>
        <dbReference type="ARBA" id="ARBA00022741"/>
    </source>
</evidence>
<evidence type="ECO:0000256" key="6">
    <source>
        <dbReference type="ARBA" id="ARBA00022777"/>
    </source>
</evidence>
<dbReference type="PANTHER" id="PTHR24421:SF10">
    <property type="entry name" value="NITRATE_NITRITE SENSOR PROTEIN NARQ"/>
    <property type="match status" value="1"/>
</dbReference>
<dbReference type="Pfam" id="PF07494">
    <property type="entry name" value="Reg_prop"/>
    <property type="match status" value="1"/>
</dbReference>
<dbReference type="SMART" id="SM00387">
    <property type="entry name" value="HATPase_c"/>
    <property type="match status" value="1"/>
</dbReference>
<feature type="domain" description="Histidine kinase" evidence="10">
    <location>
        <begin position="735"/>
        <end position="927"/>
    </location>
</feature>
<organism evidence="11 12">
    <name type="scientific">Dyella tabacisoli</name>
    <dbReference type="NCBI Taxonomy" id="2282381"/>
    <lineage>
        <taxon>Bacteria</taxon>
        <taxon>Pseudomonadati</taxon>
        <taxon>Pseudomonadota</taxon>
        <taxon>Gammaproteobacteria</taxon>
        <taxon>Lysobacterales</taxon>
        <taxon>Rhodanobacteraceae</taxon>
        <taxon>Dyella</taxon>
    </lineage>
</organism>
<reference evidence="11 12" key="1">
    <citation type="submission" date="2018-07" db="EMBL/GenBank/DDBJ databases">
        <title>Dyella tabacisoli L4-6T, whole genome shotgun sequence.</title>
        <authorList>
            <person name="Zhou X.-K."/>
            <person name="Li W.-J."/>
            <person name="Duan Y.-Q."/>
        </authorList>
    </citation>
    <scope>NUCLEOTIDE SEQUENCE [LARGE SCALE GENOMIC DNA]</scope>
    <source>
        <strain evidence="11 12">L4-6</strain>
    </source>
</reference>
<dbReference type="InterPro" id="IPR005467">
    <property type="entry name" value="His_kinase_dom"/>
</dbReference>
<evidence type="ECO:0000313" key="11">
    <source>
        <dbReference type="EMBL" id="RDD80183.1"/>
    </source>
</evidence>
<evidence type="ECO:0000256" key="8">
    <source>
        <dbReference type="ARBA" id="ARBA00023012"/>
    </source>
</evidence>
<name>A0A369UIK8_9GAMM</name>
<keyword evidence="9" id="KW-0812">Transmembrane</keyword>
<evidence type="ECO:0000256" key="9">
    <source>
        <dbReference type="SAM" id="Phobius"/>
    </source>
</evidence>
<keyword evidence="7" id="KW-0067">ATP-binding</keyword>
<keyword evidence="9" id="KW-0472">Membrane</keyword>
<dbReference type="Pfam" id="PF02518">
    <property type="entry name" value="HATPase_c"/>
    <property type="match status" value="1"/>
</dbReference>
<accession>A0A369UIK8</accession>
<dbReference type="PROSITE" id="PS50109">
    <property type="entry name" value="HIS_KIN"/>
    <property type="match status" value="1"/>
</dbReference>
<dbReference type="PANTHER" id="PTHR24421">
    <property type="entry name" value="NITRATE/NITRITE SENSOR PROTEIN NARX-RELATED"/>
    <property type="match status" value="1"/>
</dbReference>
<evidence type="ECO:0000256" key="1">
    <source>
        <dbReference type="ARBA" id="ARBA00000085"/>
    </source>
</evidence>
<dbReference type="Gene3D" id="3.30.565.10">
    <property type="entry name" value="Histidine kinase-like ATPase, C-terminal domain"/>
    <property type="match status" value="1"/>
</dbReference>
<keyword evidence="3" id="KW-0597">Phosphoprotein</keyword>
<dbReference type="Gene3D" id="1.20.5.1930">
    <property type="match status" value="1"/>
</dbReference>
<dbReference type="InterPro" id="IPR003594">
    <property type="entry name" value="HATPase_dom"/>
</dbReference>
<keyword evidence="5" id="KW-0547">Nucleotide-binding</keyword>
<dbReference type="RefSeq" id="WP_114847061.1">
    <property type="nucleotide sequence ID" value="NZ_JBHSPE010000010.1"/>
</dbReference>
<dbReference type="InterPro" id="IPR013783">
    <property type="entry name" value="Ig-like_fold"/>
</dbReference>
<dbReference type="EMBL" id="QQAH01000020">
    <property type="protein sequence ID" value="RDD80183.1"/>
    <property type="molecule type" value="Genomic_DNA"/>
</dbReference>
<evidence type="ECO:0000256" key="4">
    <source>
        <dbReference type="ARBA" id="ARBA00022679"/>
    </source>
</evidence>
<evidence type="ECO:0000256" key="3">
    <source>
        <dbReference type="ARBA" id="ARBA00022553"/>
    </source>
</evidence>
<dbReference type="GO" id="GO:0000155">
    <property type="term" value="F:phosphorelay sensor kinase activity"/>
    <property type="evidence" value="ECO:0007669"/>
    <property type="project" value="InterPro"/>
</dbReference>
<dbReference type="InterPro" id="IPR036890">
    <property type="entry name" value="HATPase_C_sf"/>
</dbReference>
<keyword evidence="8" id="KW-0902">Two-component regulatory system</keyword>
<evidence type="ECO:0000259" key="10">
    <source>
        <dbReference type="PROSITE" id="PS50109"/>
    </source>
</evidence>
<comment type="catalytic activity">
    <reaction evidence="1">
        <text>ATP + protein L-histidine = ADP + protein N-phospho-L-histidine.</text>
        <dbReference type="EC" id="2.7.13.3"/>
    </reaction>
</comment>
<gene>
    <name evidence="11" type="ORF">DVJ77_18755</name>
</gene>
<keyword evidence="9" id="KW-1133">Transmembrane helix</keyword>
<dbReference type="EC" id="2.7.13.3" evidence="2"/>
<dbReference type="GO" id="GO:0005524">
    <property type="term" value="F:ATP binding"/>
    <property type="evidence" value="ECO:0007669"/>
    <property type="project" value="UniProtKB-KW"/>
</dbReference>
<dbReference type="OrthoDB" id="9797605at2"/>
<sequence>MLSFSAFAQRSNFRIYDQSFGLNSGEVQALAQDDQGFLWLGTSRGLVRFDGREFLSWAPHRLDELVKGLAHGPHDELLVRAENGRVLLRSGNDLVALKGPDAADLTTVISLDFDSRGRLWLIRRNEVWWRDRDQSWHRYPATAFGGQSPLRVHARGDCVDLFTDQGLWCLRTPDTARELLHAPGLWLSAGGDGRPLWVASHFDDGLWMVDGAGAHKVSRPQGRAMDMLERGRTVWLALDRLLMAIEPDGRTRYIGVHEGLPSGGPLLEDREHSLWLGTFVGLLQFPEPDTWQWGEEEGLPSMHAYDLAEADGQFWVATWLGLAHFDIPQVPEHLTPTYRGAYGRVCVDAKHDIWISGGHHLLTWRGNNLREVYAFPSRDAAMLGQCTTAADGRLWFATDQGLLRLDQTAKKLVPVTLSPAGAPDVVWVAPDGALQVADASTLCRLRMDSDTSARRENCIANPGGDHFNSATVVTPHSVWLAASNGLYAYDGKSVALLPGSEAISGVLENLTQAPSGGWWAAGVGALLRVVPCESCAAQWDVRETVGIWQGLPGNSTVEALEVANGDLWIAGNRGVWRVPRAVRAGTLPVPRMVPVRARIDGQEQPADRAVELAPAAHRLDLEFAALSFRDRSLLSFRSRLLGQGDWSVPTRVPVLQFAALEPGDYQAEMSASLDGQHWSEAPADIRFRVLPPWYRTYWARALFVLAAVALAILMYRMRVTALLRVERERTRIAMDLHDELGSGLGSIGMLASIAARAGVETEERRRLAGQIATVAELLGGGLRSLVWTLRSGRAGLAELGQQLADHARRLFPGEHPSLQVRLPVEPSAVTLVAEVRRHVLLLALEALHNIARHADAAHVELELRELEEGGLQLTIEDDGHGFDPAADVSGTGLESMRRRAAAIGARLDIDSAPGRGSRIRLDYVRHTKATA</sequence>
<dbReference type="GO" id="GO:0016020">
    <property type="term" value="C:membrane"/>
    <property type="evidence" value="ECO:0007669"/>
    <property type="project" value="InterPro"/>
</dbReference>
<feature type="transmembrane region" description="Helical" evidence="9">
    <location>
        <begin position="697"/>
        <end position="715"/>
    </location>
</feature>